<keyword evidence="3" id="KW-1185">Reference proteome</keyword>
<protein>
    <submittedName>
        <fullName evidence="2">M28 family peptidase</fullName>
    </submittedName>
</protein>
<dbReference type="InterPro" id="IPR007484">
    <property type="entry name" value="Peptidase_M28"/>
</dbReference>
<dbReference type="Proteomes" id="UP001182991">
    <property type="component" value="Unassembled WGS sequence"/>
</dbReference>
<dbReference type="PANTHER" id="PTHR12147:SF26">
    <property type="entry name" value="PEPTIDASE M28 DOMAIN-CONTAINING PROTEIN"/>
    <property type="match status" value="1"/>
</dbReference>
<dbReference type="EMBL" id="JAVRBG010000013">
    <property type="protein sequence ID" value="MDT0295398.1"/>
    <property type="molecule type" value="Genomic_DNA"/>
</dbReference>
<name>A0ABU2KKZ2_9FLAO</name>
<comment type="caution">
    <text evidence="2">The sequence shown here is derived from an EMBL/GenBank/DDBJ whole genome shotgun (WGS) entry which is preliminary data.</text>
</comment>
<evidence type="ECO:0000313" key="2">
    <source>
        <dbReference type="EMBL" id="MDT0295398.1"/>
    </source>
</evidence>
<proteinExistence type="predicted"/>
<organism evidence="2 3">
    <name type="scientific">Mesonia ostreae</name>
    <dbReference type="NCBI Taxonomy" id="861110"/>
    <lineage>
        <taxon>Bacteria</taxon>
        <taxon>Pseudomonadati</taxon>
        <taxon>Bacteroidota</taxon>
        <taxon>Flavobacteriia</taxon>
        <taxon>Flavobacteriales</taxon>
        <taxon>Flavobacteriaceae</taxon>
        <taxon>Mesonia</taxon>
    </lineage>
</organism>
<dbReference type="InterPro" id="IPR045175">
    <property type="entry name" value="M28_fam"/>
</dbReference>
<sequence>MEANKENLYRHVKFLTSIYPYRNYKNLESLHQAANFIEAELKKTGLLTTRQEWEADENTYENIIASYQPEKTKRFIIGAHYDVYKEQPGADDNASSVAGLIEMARMLTENKLKLNYGIDFVSFCLEEPPFFKKKEMGSYIHAKSIYNKNKEYMGMIALEMIGYYHEKENSAENTTSNKGYLIVSGIKKYDEFNKKISHLLKANGGIDSRRLSYANNYRNNGPSDHRNYWQLNVPAAMVIGTGGHGNPNYHKVTDTIHTLNFEIMTQAVNSLAYAVFNFLK</sequence>
<dbReference type="PANTHER" id="PTHR12147">
    <property type="entry name" value="METALLOPEPTIDASE M28 FAMILY MEMBER"/>
    <property type="match status" value="1"/>
</dbReference>
<feature type="domain" description="Peptidase M28" evidence="1">
    <location>
        <begin position="62"/>
        <end position="267"/>
    </location>
</feature>
<accession>A0ABU2KKZ2</accession>
<evidence type="ECO:0000259" key="1">
    <source>
        <dbReference type="Pfam" id="PF04389"/>
    </source>
</evidence>
<dbReference type="RefSeq" id="WP_311402336.1">
    <property type="nucleotide sequence ID" value="NZ_JAVRBG010000013.1"/>
</dbReference>
<reference evidence="3" key="1">
    <citation type="submission" date="2023-07" db="EMBL/GenBank/DDBJ databases">
        <title>Isolating and identifying novel microbial strains from the Mariana Trench.</title>
        <authorList>
            <person name="Fu H."/>
        </authorList>
    </citation>
    <scope>NUCLEOTIDE SEQUENCE [LARGE SCALE GENOMIC DNA]</scope>
    <source>
        <strain evidence="3">T-y2</strain>
    </source>
</reference>
<evidence type="ECO:0000313" key="3">
    <source>
        <dbReference type="Proteomes" id="UP001182991"/>
    </source>
</evidence>
<dbReference type="SUPFAM" id="SSF53187">
    <property type="entry name" value="Zn-dependent exopeptidases"/>
    <property type="match status" value="1"/>
</dbReference>
<dbReference type="Gene3D" id="3.40.630.10">
    <property type="entry name" value="Zn peptidases"/>
    <property type="match status" value="1"/>
</dbReference>
<dbReference type="Pfam" id="PF04389">
    <property type="entry name" value="Peptidase_M28"/>
    <property type="match status" value="1"/>
</dbReference>
<gene>
    <name evidence="2" type="ORF">RLT85_12235</name>
</gene>